<dbReference type="EMBL" id="BAABDM010000002">
    <property type="protein sequence ID" value="GAA4093269.1"/>
    <property type="molecule type" value="Genomic_DNA"/>
</dbReference>
<proteinExistence type="predicted"/>
<comment type="caution">
    <text evidence="6">The sequence shown here is derived from an EMBL/GenBank/DDBJ whole genome shotgun (WGS) entry which is preliminary data.</text>
</comment>
<dbReference type="InterPro" id="IPR002078">
    <property type="entry name" value="Sigma_54_int"/>
</dbReference>
<evidence type="ECO:0000256" key="3">
    <source>
        <dbReference type="ARBA" id="ARBA00023015"/>
    </source>
</evidence>
<keyword evidence="2" id="KW-0067">ATP-binding</keyword>
<dbReference type="PROSITE" id="PS00676">
    <property type="entry name" value="SIGMA54_INTERACT_2"/>
    <property type="match status" value="1"/>
</dbReference>
<dbReference type="InterPro" id="IPR027417">
    <property type="entry name" value="P-loop_NTPase"/>
</dbReference>
<reference evidence="7" key="1">
    <citation type="journal article" date="2019" name="Int. J. Syst. Evol. Microbiol.">
        <title>The Global Catalogue of Microorganisms (GCM) 10K type strain sequencing project: providing services to taxonomists for standard genome sequencing and annotation.</title>
        <authorList>
            <consortium name="The Broad Institute Genomics Platform"/>
            <consortium name="The Broad Institute Genome Sequencing Center for Infectious Disease"/>
            <person name="Wu L."/>
            <person name="Ma J."/>
        </authorList>
    </citation>
    <scope>NUCLEOTIDE SEQUENCE [LARGE SCALE GENOMIC DNA]</scope>
    <source>
        <strain evidence="7">JCM 17304</strain>
    </source>
</reference>
<dbReference type="RefSeq" id="WP_344934462.1">
    <property type="nucleotide sequence ID" value="NZ_BAABDM010000002.1"/>
</dbReference>
<name>A0ABP7WNX1_9GAMM</name>
<accession>A0ABP7WNX1</accession>
<dbReference type="Gene3D" id="1.10.10.60">
    <property type="entry name" value="Homeodomain-like"/>
    <property type="match status" value="1"/>
</dbReference>
<keyword evidence="3" id="KW-0805">Transcription regulation</keyword>
<dbReference type="InterPro" id="IPR003593">
    <property type="entry name" value="AAA+_ATPase"/>
</dbReference>
<dbReference type="InterPro" id="IPR009057">
    <property type="entry name" value="Homeodomain-like_sf"/>
</dbReference>
<dbReference type="Gene3D" id="3.40.50.300">
    <property type="entry name" value="P-loop containing nucleotide triphosphate hydrolases"/>
    <property type="match status" value="1"/>
</dbReference>
<keyword evidence="7" id="KW-1185">Reference proteome</keyword>
<dbReference type="SUPFAM" id="SSF46689">
    <property type="entry name" value="Homeodomain-like"/>
    <property type="match status" value="1"/>
</dbReference>
<dbReference type="PROSITE" id="PS50045">
    <property type="entry name" value="SIGMA54_INTERACT_4"/>
    <property type="match status" value="1"/>
</dbReference>
<dbReference type="InterPro" id="IPR058031">
    <property type="entry name" value="AAA_lid_NorR"/>
</dbReference>
<dbReference type="SMART" id="SM00382">
    <property type="entry name" value="AAA"/>
    <property type="match status" value="1"/>
</dbReference>
<organism evidence="6 7">
    <name type="scientific">Zhongshania borealis</name>
    <dbReference type="NCBI Taxonomy" id="889488"/>
    <lineage>
        <taxon>Bacteria</taxon>
        <taxon>Pseudomonadati</taxon>
        <taxon>Pseudomonadota</taxon>
        <taxon>Gammaproteobacteria</taxon>
        <taxon>Cellvibrionales</taxon>
        <taxon>Spongiibacteraceae</taxon>
        <taxon>Zhongshania</taxon>
    </lineage>
</organism>
<dbReference type="CDD" id="cd00009">
    <property type="entry name" value="AAA"/>
    <property type="match status" value="1"/>
</dbReference>
<feature type="domain" description="Sigma-54 factor interaction" evidence="5">
    <location>
        <begin position="135"/>
        <end position="361"/>
    </location>
</feature>
<dbReference type="InterPro" id="IPR025943">
    <property type="entry name" value="Sigma_54_int_dom_ATP-bd_2"/>
</dbReference>
<evidence type="ECO:0000313" key="6">
    <source>
        <dbReference type="EMBL" id="GAA4093269.1"/>
    </source>
</evidence>
<sequence length="438" mass="48308">MQLIAKDTDKNVAHMLDGFAYPAILVSAEYEILATNELYATTFGEIPRDRGSRCYEVSHGYRVPCDQAGESCPLAACKSSGVKERVMHIHTTSRGKEYVDVEMLPINGEDGALQYFVEILKPVNIASAEFSTENMVGRSPAFNKLVEMINLVASRDTSVLLLGESGTGKELAAKAIHDASPRRSRPLVTVECAGLTDTLFESELFGHVKGAFTGAVTNKPGLLENAEGGTLFLDEIGDVPLGMQVKLLRLIETGSYRAVGSTQLKRAHFRLICATHKNLMEQVAQGSFREDLYYRINAFPIVLPPLRERSEDVGIIAKSILGKLSPDEKYRLTDSGIKMLSACHFAGNVRELRNVLERATIFANSNIIDLKVLERCLLDTAPRNKIAESVVWQDLKTQEARYLNDLLSHCQGNKAQAAKIAGISLRSFYRKLDLVRGD</sequence>
<keyword evidence="1" id="KW-0547">Nucleotide-binding</keyword>
<evidence type="ECO:0000313" key="7">
    <source>
        <dbReference type="Proteomes" id="UP001500392"/>
    </source>
</evidence>
<evidence type="ECO:0000256" key="4">
    <source>
        <dbReference type="ARBA" id="ARBA00023163"/>
    </source>
</evidence>
<dbReference type="InterPro" id="IPR002197">
    <property type="entry name" value="HTH_Fis"/>
</dbReference>
<evidence type="ECO:0000256" key="1">
    <source>
        <dbReference type="ARBA" id="ARBA00022741"/>
    </source>
</evidence>
<protein>
    <submittedName>
        <fullName evidence="6">Sigma-54-dependent Fis family transcriptional regulator</fullName>
    </submittedName>
</protein>
<evidence type="ECO:0000256" key="2">
    <source>
        <dbReference type="ARBA" id="ARBA00022840"/>
    </source>
</evidence>
<dbReference type="PANTHER" id="PTHR32071">
    <property type="entry name" value="TRANSCRIPTIONAL REGULATORY PROTEIN"/>
    <property type="match status" value="1"/>
</dbReference>
<dbReference type="SUPFAM" id="SSF52540">
    <property type="entry name" value="P-loop containing nucleoside triphosphate hydrolases"/>
    <property type="match status" value="1"/>
</dbReference>
<dbReference type="Pfam" id="PF00158">
    <property type="entry name" value="Sigma54_activat"/>
    <property type="match status" value="1"/>
</dbReference>
<dbReference type="Pfam" id="PF25601">
    <property type="entry name" value="AAA_lid_14"/>
    <property type="match status" value="1"/>
</dbReference>
<dbReference type="Pfam" id="PF02954">
    <property type="entry name" value="HTH_8"/>
    <property type="match status" value="1"/>
</dbReference>
<dbReference type="Gene3D" id="1.10.8.60">
    <property type="match status" value="1"/>
</dbReference>
<gene>
    <name evidence="6" type="ORF">GCM10022414_16270</name>
</gene>
<keyword evidence="4" id="KW-0804">Transcription</keyword>
<evidence type="ECO:0000259" key="5">
    <source>
        <dbReference type="PROSITE" id="PS50045"/>
    </source>
</evidence>
<dbReference type="Proteomes" id="UP001500392">
    <property type="component" value="Unassembled WGS sequence"/>
</dbReference>